<keyword evidence="4" id="KW-0671">Queuosine biosynthesis</keyword>
<feature type="binding site" evidence="4">
    <location>
        <position position="213"/>
    </location>
    <ligand>
        <name>substrate</name>
    </ligand>
</feature>
<proteinExistence type="inferred from homology"/>
<keyword evidence="3 4" id="KW-0819">tRNA processing</keyword>
<dbReference type="Pfam" id="PF01702">
    <property type="entry name" value="TGT"/>
    <property type="match status" value="1"/>
</dbReference>
<feature type="binding site" evidence="4">
    <location>
        <begin position="90"/>
        <end position="94"/>
    </location>
    <ligand>
        <name>substrate</name>
    </ligand>
</feature>
<dbReference type="Proteomes" id="UP000177407">
    <property type="component" value="Unassembled WGS sequence"/>
</dbReference>
<name>A0A1F5S2X0_9BACT</name>
<dbReference type="InterPro" id="IPR002616">
    <property type="entry name" value="tRNA_ribo_trans-like"/>
</dbReference>
<dbReference type="AlphaFoldDB" id="A0A1F5S2X0"/>
<evidence type="ECO:0000256" key="1">
    <source>
        <dbReference type="ARBA" id="ARBA00022676"/>
    </source>
</evidence>
<organism evidence="6 7">
    <name type="scientific">Candidatus Falkowbacteria bacterium RIFOXYA2_FULL_38_12</name>
    <dbReference type="NCBI Taxonomy" id="1797993"/>
    <lineage>
        <taxon>Bacteria</taxon>
        <taxon>Candidatus Falkowiibacteriota</taxon>
    </lineage>
</organism>
<comment type="similarity">
    <text evidence="4">Belongs to the queuine tRNA-ribosyltransferase family.</text>
</comment>
<dbReference type="EC" id="2.4.2.29" evidence="4"/>
<dbReference type="GO" id="GO:0008479">
    <property type="term" value="F:tRNA-guanosine(34) queuine transglycosylase activity"/>
    <property type="evidence" value="ECO:0007669"/>
    <property type="project" value="UniProtKB-UniRule"/>
</dbReference>
<sequence>MYRIQKKSKTSQARAGILETAHGKVQTPFFMPIATKASVKTLDSFDLENFGAEIILSNTYYLMLRPGIEVIKKAKGLHKFMNWPRAILTDSGGYQVFSLAKQRKIKEDGVEFRSHLDGKKFILTPELSLEIQKNLGVDIAMILDICSPYPCSKEDAEESMKLTTEWAKRSKKFKLKKGQMKFGIVQGSVYSDLRLKSAEDLVKLDFDGYAVGGLAVGEPREEMFRILKEIVPKLPEDKPRYLMGVGQPEEIVEAVRSGIDMFDCVLPTRNARHGLLYVWKKVSKLVPEFVEGQSKFHPLTGSGNKILKESFYETIHITNEKFKKDFSPLDKNCSCHTCKNFSRAYLRHLFVAEEPLALRLATIHNVNFYLDLMRRIRGEIKEGNF</sequence>
<protein>
    <recommendedName>
        <fullName evidence="4">Queuine tRNA-ribosyltransferase</fullName>
        <ecNumber evidence="4">2.4.2.29</ecNumber>
    </recommendedName>
    <alternativeName>
        <fullName evidence="4">Guanine insertion enzyme</fullName>
    </alternativeName>
    <alternativeName>
        <fullName evidence="4">tRNA-guanine transglycosylase</fullName>
    </alternativeName>
</protein>
<evidence type="ECO:0000256" key="4">
    <source>
        <dbReference type="HAMAP-Rule" id="MF_00168"/>
    </source>
</evidence>
<keyword evidence="4" id="KW-0479">Metal-binding</keyword>
<evidence type="ECO:0000259" key="5">
    <source>
        <dbReference type="Pfam" id="PF01702"/>
    </source>
</evidence>
<keyword evidence="4" id="KW-0862">Zinc</keyword>
<dbReference type="PANTHER" id="PTHR46499">
    <property type="entry name" value="QUEUINE TRNA-RIBOSYLTRANSFERASE"/>
    <property type="match status" value="1"/>
</dbReference>
<feature type="binding site" evidence="4">
    <location>
        <position position="144"/>
    </location>
    <ligand>
        <name>substrate</name>
    </ligand>
</feature>
<evidence type="ECO:0000313" key="6">
    <source>
        <dbReference type="EMBL" id="OGF20773.1"/>
    </source>
</evidence>
<feature type="active site" description="Nucleophile" evidence="4">
    <location>
        <position position="263"/>
    </location>
</feature>
<comment type="cofactor">
    <cofactor evidence="4">
        <name>Zn(2+)</name>
        <dbReference type="ChEBI" id="CHEBI:29105"/>
    </cofactor>
    <text evidence="4">Binds 1 zinc ion per subunit.</text>
</comment>
<accession>A0A1F5S2X0</accession>
<dbReference type="GO" id="GO:0008616">
    <property type="term" value="P:tRNA queuosine(34) biosynthetic process"/>
    <property type="evidence" value="ECO:0007669"/>
    <property type="project" value="UniProtKB-UniRule"/>
</dbReference>
<dbReference type="NCBIfam" id="TIGR00449">
    <property type="entry name" value="tgt_general"/>
    <property type="match status" value="1"/>
</dbReference>
<dbReference type="InterPro" id="IPR036511">
    <property type="entry name" value="TGT-like_sf"/>
</dbReference>
<dbReference type="InterPro" id="IPR050076">
    <property type="entry name" value="ArchSynthase1/Queuine_TRR"/>
</dbReference>
<evidence type="ECO:0000256" key="2">
    <source>
        <dbReference type="ARBA" id="ARBA00022679"/>
    </source>
</evidence>
<feature type="binding site" evidence="4">
    <location>
        <position position="333"/>
    </location>
    <ligand>
        <name>Zn(2+)</name>
        <dbReference type="ChEBI" id="CHEBI:29105"/>
    </ligand>
</feature>
<comment type="pathway">
    <text evidence="4">tRNA modification; tRNA-queuosine biosynthesis.</text>
</comment>
<feature type="active site" description="Proton acceptor" evidence="4">
    <location>
        <position position="90"/>
    </location>
</feature>
<feature type="binding site" evidence="4">
    <location>
        <position position="335"/>
    </location>
    <ligand>
        <name>Zn(2+)</name>
        <dbReference type="ChEBI" id="CHEBI:29105"/>
    </ligand>
</feature>
<dbReference type="NCBIfam" id="TIGR00430">
    <property type="entry name" value="Q_tRNA_tgt"/>
    <property type="match status" value="1"/>
</dbReference>
<dbReference type="UniPathway" id="UPA00392"/>
<feature type="domain" description="tRNA-guanine(15) transglycosylase-like" evidence="5">
    <location>
        <begin position="12"/>
        <end position="385"/>
    </location>
</feature>
<feature type="region of interest" description="RNA binding; important for wobble base 34 recognition" evidence="4">
    <location>
        <begin position="268"/>
        <end position="272"/>
    </location>
</feature>
<feature type="binding site" evidence="4">
    <location>
        <position position="338"/>
    </location>
    <ligand>
        <name>Zn(2+)</name>
        <dbReference type="ChEBI" id="CHEBI:29105"/>
    </ligand>
</feature>
<feature type="binding site" evidence="4">
    <location>
        <position position="186"/>
    </location>
    <ligand>
        <name>substrate</name>
    </ligand>
</feature>
<dbReference type="HAMAP" id="MF_00168">
    <property type="entry name" value="Q_tRNA_Tgt"/>
    <property type="match status" value="1"/>
</dbReference>
<feature type="binding site" evidence="4">
    <location>
        <position position="364"/>
    </location>
    <ligand>
        <name>Zn(2+)</name>
        <dbReference type="ChEBI" id="CHEBI:29105"/>
    </ligand>
</feature>
<comment type="caution">
    <text evidence="6">The sequence shown here is derived from an EMBL/GenBank/DDBJ whole genome shotgun (WGS) entry which is preliminary data.</text>
</comment>
<dbReference type="Gene3D" id="3.20.20.105">
    <property type="entry name" value="Queuine tRNA-ribosyltransferase-like"/>
    <property type="match status" value="1"/>
</dbReference>
<keyword evidence="1 4" id="KW-0328">Glycosyltransferase</keyword>
<keyword evidence="2 4" id="KW-0808">Transferase</keyword>
<dbReference type="EMBL" id="MFGA01000020">
    <property type="protein sequence ID" value="OGF20773.1"/>
    <property type="molecule type" value="Genomic_DNA"/>
</dbReference>
<reference evidence="6 7" key="1">
    <citation type="journal article" date="2016" name="Nat. Commun.">
        <title>Thousands of microbial genomes shed light on interconnected biogeochemical processes in an aquifer system.</title>
        <authorList>
            <person name="Anantharaman K."/>
            <person name="Brown C.T."/>
            <person name="Hug L.A."/>
            <person name="Sharon I."/>
            <person name="Castelle C.J."/>
            <person name="Probst A.J."/>
            <person name="Thomas B.C."/>
            <person name="Singh A."/>
            <person name="Wilkins M.J."/>
            <person name="Karaoz U."/>
            <person name="Brodie E.L."/>
            <person name="Williams K.H."/>
            <person name="Hubbard S.S."/>
            <person name="Banfield J.F."/>
        </authorList>
    </citation>
    <scope>NUCLEOTIDE SEQUENCE [LARGE SCALE GENOMIC DNA]</scope>
</reference>
<dbReference type="GO" id="GO:0005829">
    <property type="term" value="C:cytosol"/>
    <property type="evidence" value="ECO:0007669"/>
    <property type="project" value="TreeGrafter"/>
</dbReference>
<comment type="function">
    <text evidence="4">Catalyzes the base-exchange of a guanine (G) residue with the queuine precursor 7-aminomethyl-7-deazaguanine (PreQ1) at position 34 (anticodon wobble position) in tRNAs with GU(N) anticodons (tRNA-Asp, -Asn, -His and -Tyr). Catalysis occurs through a double-displacement mechanism. The nucleophile active site attacks the C1' of nucleotide 34 to detach the guanine base from the RNA, forming a covalent enzyme-RNA intermediate. The proton acceptor active site deprotonates the incoming PreQ1, allowing a nucleophilic attack on the C1' of the ribose to form the product. After dissociation, two additional enzymatic reactions on the tRNA convert PreQ1 to queuine (Q), resulting in the hypermodified nucleoside queuosine (7-(((4,5-cis-dihydroxy-2-cyclopenten-1-yl)amino)methyl)-7-deazaguanosine).</text>
</comment>
<dbReference type="InterPro" id="IPR004803">
    <property type="entry name" value="TGT"/>
</dbReference>
<dbReference type="PANTHER" id="PTHR46499:SF1">
    <property type="entry name" value="QUEUINE TRNA-RIBOSYLTRANSFERASE"/>
    <property type="match status" value="1"/>
</dbReference>
<comment type="subunit">
    <text evidence="4">Homodimer. Within each dimer, one monomer is responsible for RNA recognition and catalysis, while the other monomer binds to the replacement base PreQ1.</text>
</comment>
<evidence type="ECO:0000256" key="3">
    <source>
        <dbReference type="ARBA" id="ARBA00022694"/>
    </source>
</evidence>
<dbReference type="GO" id="GO:0046872">
    <property type="term" value="F:metal ion binding"/>
    <property type="evidence" value="ECO:0007669"/>
    <property type="project" value="UniProtKB-KW"/>
</dbReference>
<evidence type="ECO:0000313" key="7">
    <source>
        <dbReference type="Proteomes" id="UP000177407"/>
    </source>
</evidence>
<comment type="catalytic activity">
    <reaction evidence="4">
        <text>7-aminomethyl-7-carbaguanine + guanosine(34) in tRNA = 7-aminomethyl-7-carbaguanosine(34) in tRNA + guanine</text>
        <dbReference type="Rhea" id="RHEA:24104"/>
        <dbReference type="Rhea" id="RHEA-COMP:10341"/>
        <dbReference type="Rhea" id="RHEA-COMP:10342"/>
        <dbReference type="ChEBI" id="CHEBI:16235"/>
        <dbReference type="ChEBI" id="CHEBI:58703"/>
        <dbReference type="ChEBI" id="CHEBI:74269"/>
        <dbReference type="ChEBI" id="CHEBI:82833"/>
        <dbReference type="EC" id="2.4.2.29"/>
    </reaction>
</comment>
<feature type="region of interest" description="RNA binding" evidence="4">
    <location>
        <begin position="244"/>
        <end position="250"/>
    </location>
</feature>
<dbReference type="SUPFAM" id="SSF51713">
    <property type="entry name" value="tRNA-guanine transglycosylase"/>
    <property type="match status" value="1"/>
</dbReference>
<gene>
    <name evidence="4" type="primary">tgt</name>
    <name evidence="6" type="ORF">A2257_03320</name>
</gene>